<dbReference type="Gene3D" id="2.60.40.2620">
    <property type="entry name" value="Fimbrillin-like"/>
    <property type="match status" value="1"/>
</dbReference>
<dbReference type="InterPro" id="IPR042278">
    <property type="entry name" value="Mfa-like_1_N"/>
</dbReference>
<name>A0A413IRJ9_9BACT</name>
<dbReference type="InterPro" id="IPR025049">
    <property type="entry name" value="Mfa-like_1"/>
</dbReference>
<reference evidence="1 2" key="1">
    <citation type="submission" date="2018-08" db="EMBL/GenBank/DDBJ databases">
        <title>A genome reference for cultivated species of the human gut microbiota.</title>
        <authorList>
            <person name="Zou Y."/>
            <person name="Xue W."/>
            <person name="Luo G."/>
        </authorList>
    </citation>
    <scope>NUCLEOTIDE SEQUENCE [LARGE SCALE GENOMIC DNA]</scope>
    <source>
        <strain evidence="1 2">OF02-7</strain>
    </source>
</reference>
<accession>A0A413IRJ9</accession>
<dbReference type="RefSeq" id="WP_117721106.1">
    <property type="nucleotide sequence ID" value="NZ_CALZYG010000009.1"/>
</dbReference>
<dbReference type="OrthoDB" id="1050200at2"/>
<evidence type="ECO:0000313" key="1">
    <source>
        <dbReference type="EMBL" id="RGY20111.1"/>
    </source>
</evidence>
<comment type="caution">
    <text evidence="1">The sequence shown here is derived from an EMBL/GenBank/DDBJ whole genome shotgun (WGS) entry which is preliminary data.</text>
</comment>
<gene>
    <name evidence="1" type="ORF">DXA50_04415</name>
</gene>
<evidence type="ECO:0000313" key="2">
    <source>
        <dbReference type="Proteomes" id="UP000286063"/>
    </source>
</evidence>
<dbReference type="CDD" id="cd13120">
    <property type="entry name" value="BF2867_like_N"/>
    <property type="match status" value="1"/>
</dbReference>
<dbReference type="CDD" id="cd13121">
    <property type="entry name" value="BF2867_like_C"/>
    <property type="match status" value="1"/>
</dbReference>
<sequence>MKRREYILLSAALLIAFTSCDKSNPEFVNESDKIDFVATPFHESFIQANQARGSETRNDNIQNFGVYAYYTVDDFIPESSTPNFMCNTQVEKVNGQWTYNPLMFWPNSGKLSFFAYSPHANQGDSHTSLSSTPSTTGYPQLTYTVPDDVISQQDLLVSIPLLNQTKTAMNADGKLPLRFKHTLACLTFKAKMTDACNFPVKVTAITLGNFKNKASLSYTYNPDGQETTYTWIPSEDAKNKSYSLSIGNSLLINTDLKAITSQYTSITSTNSYLMLLPQAIDEEDYIEITVLYDQAESPETRKTIVPLKNLIKSLDSGKRYSINILVSALSEITLTYEVAAWTETPVDIPSFN</sequence>
<organism evidence="1 2">
    <name type="scientific">Butyricimonas virosa</name>
    <dbReference type="NCBI Taxonomy" id="544645"/>
    <lineage>
        <taxon>Bacteria</taxon>
        <taxon>Pseudomonadati</taxon>
        <taxon>Bacteroidota</taxon>
        <taxon>Bacteroidia</taxon>
        <taxon>Bacteroidales</taxon>
        <taxon>Odoribacteraceae</taxon>
        <taxon>Butyricimonas</taxon>
    </lineage>
</organism>
<dbReference type="EMBL" id="QSCR01000004">
    <property type="protein sequence ID" value="RGY20111.1"/>
    <property type="molecule type" value="Genomic_DNA"/>
</dbReference>
<dbReference type="PROSITE" id="PS51257">
    <property type="entry name" value="PROKAR_LIPOPROTEIN"/>
    <property type="match status" value="1"/>
</dbReference>
<dbReference type="Pfam" id="PF13149">
    <property type="entry name" value="Mfa_like_1"/>
    <property type="match status" value="1"/>
</dbReference>
<dbReference type="Proteomes" id="UP000286063">
    <property type="component" value="Unassembled WGS sequence"/>
</dbReference>
<proteinExistence type="predicted"/>
<protein>
    <submittedName>
        <fullName evidence="1">Fimbrillin family protein</fullName>
    </submittedName>
</protein>
<dbReference type="AlphaFoldDB" id="A0A413IRJ9"/>